<dbReference type="SMART" id="SM00413">
    <property type="entry name" value="ETS"/>
    <property type="match status" value="1"/>
</dbReference>
<feature type="compositionally biased region" description="Low complexity" evidence="4">
    <location>
        <begin position="104"/>
        <end position="124"/>
    </location>
</feature>
<keyword evidence="2 3" id="KW-0238">DNA-binding</keyword>
<dbReference type="eggNOG" id="KOG3806">
    <property type="taxonomic scope" value="Eukaryota"/>
</dbReference>
<evidence type="ECO:0000256" key="2">
    <source>
        <dbReference type="ARBA" id="ARBA00023125"/>
    </source>
</evidence>
<dbReference type="PROSITE" id="PS00346">
    <property type="entry name" value="ETS_DOMAIN_2"/>
    <property type="match status" value="1"/>
</dbReference>
<comment type="similarity">
    <text evidence="1 3">Belongs to the ETS family.</text>
</comment>
<dbReference type="GO" id="GO:0030154">
    <property type="term" value="P:cell differentiation"/>
    <property type="evidence" value="ECO:0007669"/>
    <property type="project" value="TreeGrafter"/>
</dbReference>
<protein>
    <submittedName>
        <fullName evidence="6">(pine wood nematode) hypothetical protein</fullName>
    </submittedName>
    <submittedName>
        <fullName evidence="10">ETS domain-containing protein</fullName>
    </submittedName>
</protein>
<dbReference type="Proteomes" id="UP000582659">
    <property type="component" value="Unassembled WGS sequence"/>
</dbReference>
<feature type="region of interest" description="Disordered" evidence="4">
    <location>
        <begin position="142"/>
        <end position="190"/>
    </location>
</feature>
<dbReference type="Gene3D" id="1.10.10.10">
    <property type="entry name" value="Winged helix-like DNA-binding domain superfamily/Winged helix DNA-binding domain"/>
    <property type="match status" value="1"/>
</dbReference>
<dbReference type="GO" id="GO:0043565">
    <property type="term" value="F:sequence-specific DNA binding"/>
    <property type="evidence" value="ECO:0007669"/>
    <property type="project" value="InterPro"/>
</dbReference>
<dbReference type="InterPro" id="IPR000418">
    <property type="entry name" value="Ets_dom"/>
</dbReference>
<dbReference type="InterPro" id="IPR036390">
    <property type="entry name" value="WH_DNA-bd_sf"/>
</dbReference>
<accession>A0A1I7RHV1</accession>
<feature type="domain" description="ETS" evidence="5">
    <location>
        <begin position="6"/>
        <end position="87"/>
    </location>
</feature>
<evidence type="ECO:0000313" key="10">
    <source>
        <dbReference type="WBParaSite" id="BXY_0028000.1"/>
    </source>
</evidence>
<feature type="compositionally biased region" description="Polar residues" evidence="4">
    <location>
        <begin position="181"/>
        <end position="190"/>
    </location>
</feature>
<dbReference type="EMBL" id="CAJFDI010000004">
    <property type="protein sequence ID" value="CAD5226064.1"/>
    <property type="molecule type" value="Genomic_DNA"/>
</dbReference>
<evidence type="ECO:0000256" key="3">
    <source>
        <dbReference type="RuleBase" id="RU004019"/>
    </source>
</evidence>
<dbReference type="SUPFAM" id="SSF46785">
    <property type="entry name" value="Winged helix' DNA-binding domain"/>
    <property type="match status" value="1"/>
</dbReference>
<dbReference type="PANTHER" id="PTHR11849">
    <property type="entry name" value="ETS"/>
    <property type="match status" value="1"/>
</dbReference>
<keyword evidence="9" id="KW-1185">Reference proteome</keyword>
<keyword evidence="3" id="KW-0539">Nucleus</keyword>
<evidence type="ECO:0000256" key="1">
    <source>
        <dbReference type="ARBA" id="ARBA00005562"/>
    </source>
</evidence>
<dbReference type="PROSITE" id="PS00345">
    <property type="entry name" value="ETS_DOMAIN_1"/>
    <property type="match status" value="1"/>
</dbReference>
<feature type="region of interest" description="Disordered" evidence="4">
    <location>
        <begin position="97"/>
        <end position="124"/>
    </location>
</feature>
<name>A0A1I7RHV1_BURXY</name>
<evidence type="ECO:0000313" key="6">
    <source>
        <dbReference type="EMBL" id="CAD5226064.1"/>
    </source>
</evidence>
<evidence type="ECO:0000313" key="7">
    <source>
        <dbReference type="EMBL" id="CAG9115355.1"/>
    </source>
</evidence>
<organism evidence="8 10">
    <name type="scientific">Bursaphelenchus xylophilus</name>
    <name type="common">Pinewood nematode worm</name>
    <name type="synonym">Aphelenchoides xylophilus</name>
    <dbReference type="NCBI Taxonomy" id="6326"/>
    <lineage>
        <taxon>Eukaryota</taxon>
        <taxon>Metazoa</taxon>
        <taxon>Ecdysozoa</taxon>
        <taxon>Nematoda</taxon>
        <taxon>Chromadorea</taxon>
        <taxon>Rhabditida</taxon>
        <taxon>Tylenchina</taxon>
        <taxon>Tylenchomorpha</taxon>
        <taxon>Aphelenchoidea</taxon>
        <taxon>Aphelenchoididae</taxon>
        <taxon>Bursaphelenchus</taxon>
    </lineage>
</organism>
<dbReference type="GO" id="GO:0005634">
    <property type="term" value="C:nucleus"/>
    <property type="evidence" value="ECO:0007669"/>
    <property type="project" value="UniProtKB-SubCell"/>
</dbReference>
<dbReference type="PRINTS" id="PR00454">
    <property type="entry name" value="ETSDOMAIN"/>
</dbReference>
<feature type="compositionally biased region" description="Low complexity" evidence="4">
    <location>
        <begin position="146"/>
        <end position="160"/>
    </location>
</feature>
<reference evidence="7" key="2">
    <citation type="submission" date="2020-08" db="EMBL/GenBank/DDBJ databases">
        <authorList>
            <person name="Kikuchi T."/>
        </authorList>
    </citation>
    <scope>NUCLEOTIDE SEQUENCE</scope>
    <source>
        <strain evidence="6">Ka4C1</strain>
    </source>
</reference>
<dbReference type="InterPro" id="IPR036388">
    <property type="entry name" value="WH-like_DNA-bd_sf"/>
</dbReference>
<gene>
    <name evidence="6" type="ORF">BXYJ_LOCUS8858</name>
</gene>
<proteinExistence type="inferred from homology"/>
<evidence type="ECO:0000313" key="9">
    <source>
        <dbReference type="Proteomes" id="UP000659654"/>
    </source>
</evidence>
<dbReference type="OrthoDB" id="10067219at2759"/>
<dbReference type="Proteomes" id="UP000659654">
    <property type="component" value="Unassembled WGS sequence"/>
</dbReference>
<dbReference type="Proteomes" id="UP000095284">
    <property type="component" value="Unplaced"/>
</dbReference>
<sequence length="228" mass="25367">MSPRSVTLWQFLLDLLADERYGQVVQWVNKERAEFKLIHPEAVARLWGLRKDKKKMNYDKLSRALRTYYKKNIMVKVKGKEFVYRFVLNSKMSFGGDSVEESSEGSPSVANSSTSSSNNSSLDNSALSSNCRSFSIDKITSDEGTSLAGPSSASKSSSPLVDTPKRRPFQRNGNEVKSEHSQNGTPALQLPQQSAVPLLNQGLVEKFMLLQAMTAYNLHNFKTSGSNC</sequence>
<comment type="subcellular location">
    <subcellularLocation>
        <location evidence="3">Nucleus</location>
    </subcellularLocation>
</comment>
<evidence type="ECO:0000259" key="5">
    <source>
        <dbReference type="PROSITE" id="PS50061"/>
    </source>
</evidence>
<dbReference type="Pfam" id="PF00178">
    <property type="entry name" value="Ets"/>
    <property type="match status" value="1"/>
</dbReference>
<dbReference type="PANTHER" id="PTHR11849:SF133">
    <property type="entry name" value="ETS DOMAIN-CONTAINING PROTEIN"/>
    <property type="match status" value="1"/>
</dbReference>
<evidence type="ECO:0000256" key="4">
    <source>
        <dbReference type="SAM" id="MobiDB-lite"/>
    </source>
</evidence>
<reference evidence="10" key="1">
    <citation type="submission" date="2016-11" db="UniProtKB">
        <authorList>
            <consortium name="WormBaseParasite"/>
        </authorList>
    </citation>
    <scope>IDENTIFICATION</scope>
</reference>
<dbReference type="WBParaSite" id="BXY_0028000.1">
    <property type="protein sequence ID" value="BXY_0028000.1"/>
    <property type="gene ID" value="BXY_0028000"/>
</dbReference>
<dbReference type="EMBL" id="CAJFCV020000004">
    <property type="protein sequence ID" value="CAG9115355.1"/>
    <property type="molecule type" value="Genomic_DNA"/>
</dbReference>
<evidence type="ECO:0000313" key="8">
    <source>
        <dbReference type="Proteomes" id="UP000095284"/>
    </source>
</evidence>
<dbReference type="PROSITE" id="PS50061">
    <property type="entry name" value="ETS_DOMAIN_3"/>
    <property type="match status" value="1"/>
</dbReference>
<dbReference type="InterPro" id="IPR046328">
    <property type="entry name" value="ETS_fam"/>
</dbReference>
<dbReference type="GO" id="GO:0000981">
    <property type="term" value="F:DNA-binding transcription factor activity, RNA polymerase II-specific"/>
    <property type="evidence" value="ECO:0007669"/>
    <property type="project" value="TreeGrafter"/>
</dbReference>
<dbReference type="SMR" id="A0A1I7RHV1"/>
<dbReference type="AlphaFoldDB" id="A0A1I7RHV1"/>